<reference evidence="3 4" key="2">
    <citation type="submission" date="2018-08" db="EMBL/GenBank/DDBJ databases">
        <title>The draft genome of Acinetobacter sichuanensis strain WCHAc060041.</title>
        <authorList>
            <person name="Qin J."/>
            <person name="Feng Y."/>
            <person name="Zong Z."/>
        </authorList>
    </citation>
    <scope>NUCLEOTIDE SEQUENCE [LARGE SCALE GENOMIC DNA]</scope>
    <source>
        <strain evidence="3 4">WCHAc060041</strain>
    </source>
</reference>
<dbReference type="Pfam" id="PF10979">
    <property type="entry name" value="DUF2786"/>
    <property type="match status" value="1"/>
</dbReference>
<name>A0A371YJ29_9GAMM</name>
<dbReference type="Proteomes" id="UP001595455">
    <property type="component" value="Unassembled WGS sequence"/>
</dbReference>
<evidence type="ECO:0000259" key="1">
    <source>
        <dbReference type="Pfam" id="PF10979"/>
    </source>
</evidence>
<dbReference type="Proteomes" id="UP000240957">
    <property type="component" value="Unassembled WGS sequence"/>
</dbReference>
<gene>
    <name evidence="2" type="ORF">ACFODO_20510</name>
    <name evidence="3" type="ORF">C9E89_022320</name>
</gene>
<reference evidence="2" key="4">
    <citation type="submission" date="2024-09" db="EMBL/GenBank/DDBJ databases">
        <authorList>
            <person name="Sun Q."/>
            <person name="Mori K."/>
        </authorList>
    </citation>
    <scope>NUCLEOTIDE SEQUENCE</scope>
    <source>
        <strain evidence="2">KCTC 62575</strain>
    </source>
</reference>
<feature type="domain" description="DUF2786" evidence="1">
    <location>
        <begin position="5"/>
        <end position="40"/>
    </location>
</feature>
<reference evidence="2" key="1">
    <citation type="journal article" date="2014" name="Int. J. Syst. Evol. Microbiol.">
        <title>Complete genome of a new Firmicutes species belonging to the dominant human colonic microbiota ('Ruminococcus bicirculans') reveals two chromosomes and a selective capacity to utilize plant glucans.</title>
        <authorList>
            <consortium name="NISC Comparative Sequencing Program"/>
            <person name="Wegmann U."/>
            <person name="Louis P."/>
            <person name="Goesmann A."/>
            <person name="Henrissat B."/>
            <person name="Duncan S.H."/>
            <person name="Flint H.J."/>
        </authorList>
    </citation>
    <scope>NUCLEOTIDE SEQUENCE</scope>
    <source>
        <strain evidence="2">KCTC 62575</strain>
    </source>
</reference>
<organism evidence="3 4">
    <name type="scientific">Acinetobacter sichuanensis</name>
    <dbReference type="NCBI Taxonomy" id="2136183"/>
    <lineage>
        <taxon>Bacteria</taxon>
        <taxon>Pseudomonadati</taxon>
        <taxon>Pseudomonadota</taxon>
        <taxon>Gammaproteobacteria</taxon>
        <taxon>Moraxellales</taxon>
        <taxon>Moraxellaceae</taxon>
        <taxon>Acinetobacter</taxon>
    </lineage>
</organism>
<dbReference type="OrthoDB" id="7275531at2"/>
<proteinExistence type="predicted"/>
<comment type="caution">
    <text evidence="3">The sequence shown here is derived from an EMBL/GenBank/DDBJ whole genome shotgun (WGS) entry which is preliminary data.</text>
</comment>
<evidence type="ECO:0000313" key="4">
    <source>
        <dbReference type="Proteomes" id="UP000240957"/>
    </source>
</evidence>
<dbReference type="EMBL" id="JBHRSF010000150">
    <property type="protein sequence ID" value="MFC2997580.1"/>
    <property type="molecule type" value="Genomic_DNA"/>
</dbReference>
<dbReference type="EMBL" id="PYIX02000126">
    <property type="protein sequence ID" value="RFC81354.1"/>
    <property type="molecule type" value="Genomic_DNA"/>
</dbReference>
<reference evidence="5" key="3">
    <citation type="journal article" date="2019" name="Int. J. Syst. Evol. Microbiol.">
        <title>The Global Catalogue of Microorganisms (GCM) 10K type strain sequencing project: providing services to taxonomists for standard genome sequencing and annotation.</title>
        <authorList>
            <consortium name="The Broad Institute Genomics Platform"/>
            <consortium name="The Broad Institute Genome Sequencing Center for Infectious Disease"/>
            <person name="Wu L."/>
            <person name="Ma J."/>
        </authorList>
    </citation>
    <scope>NUCLEOTIDE SEQUENCE [LARGE SCALE GENOMIC DNA]</scope>
    <source>
        <strain evidence="5">KCTC 62575</strain>
    </source>
</reference>
<evidence type="ECO:0000313" key="2">
    <source>
        <dbReference type="EMBL" id="MFC2997580.1"/>
    </source>
</evidence>
<dbReference type="RefSeq" id="WP_107010269.1">
    <property type="nucleotide sequence ID" value="NZ_JBHRSF010000150.1"/>
</dbReference>
<evidence type="ECO:0000313" key="5">
    <source>
        <dbReference type="Proteomes" id="UP001595455"/>
    </source>
</evidence>
<accession>A0A371YJ29</accession>
<keyword evidence="5" id="KW-1185">Reference proteome</keyword>
<dbReference type="InterPro" id="IPR024498">
    <property type="entry name" value="DUF2786"/>
</dbReference>
<protein>
    <submittedName>
        <fullName evidence="3">DUF2786 domain-containing protein</fullName>
    </submittedName>
</protein>
<evidence type="ECO:0000313" key="3">
    <source>
        <dbReference type="EMBL" id="RFC81354.1"/>
    </source>
</evidence>
<dbReference type="AlphaFoldDB" id="A0A371YJ29"/>
<sequence>MNGSILRKIERCEALSKSSNINEAATAYKQMKVLIEKYNVLHKASQTNFKAGDKVVYIELHRTDEVLTICLLMDKDHLQYPVAFMGGINACGIIMLRHATPDEIIAGKRIGKTA</sequence>